<keyword evidence="11" id="KW-0282">Flagellum</keyword>
<reference evidence="11" key="1">
    <citation type="submission" date="2016-08" db="EMBL/GenBank/DDBJ databases">
        <title>Complete genome of Cloacibacillus porcorum.</title>
        <authorList>
            <person name="Looft T."/>
            <person name="Bayles D.O."/>
            <person name="Alt D.P."/>
        </authorList>
    </citation>
    <scope>NUCLEOTIDE SEQUENCE [LARGE SCALE GENOMIC DNA]</scope>
    <source>
        <strain evidence="11">CL-84</strain>
    </source>
</reference>
<comment type="subcellular location">
    <subcellularLocation>
        <location evidence="1">Cell membrane</location>
        <topology evidence="1">Multi-pass membrane protein</topology>
    </subcellularLocation>
    <subcellularLocation>
        <location evidence="8">Membrane</location>
        <topology evidence="8">Multi-pass membrane protein</topology>
    </subcellularLocation>
</comment>
<dbReference type="GO" id="GO:0005886">
    <property type="term" value="C:plasma membrane"/>
    <property type="evidence" value="ECO:0007669"/>
    <property type="project" value="UniProtKB-SubCell"/>
</dbReference>
<evidence type="ECO:0000256" key="5">
    <source>
        <dbReference type="ARBA" id="ARBA00022927"/>
    </source>
</evidence>
<evidence type="ECO:0000256" key="1">
    <source>
        <dbReference type="ARBA" id="ARBA00004651"/>
    </source>
</evidence>
<comment type="similarity">
    <text evidence="8">Belongs to the exbB/tolQ family.</text>
</comment>
<dbReference type="PANTHER" id="PTHR30625">
    <property type="entry name" value="PROTEIN TOLQ"/>
    <property type="match status" value="1"/>
</dbReference>
<keyword evidence="11" id="KW-0969">Cilium</keyword>
<evidence type="ECO:0000256" key="2">
    <source>
        <dbReference type="ARBA" id="ARBA00022448"/>
    </source>
</evidence>
<keyword evidence="6 9" id="KW-1133">Transmembrane helix</keyword>
<dbReference type="RefSeq" id="WP_066747427.1">
    <property type="nucleotide sequence ID" value="NZ_CALCLR010000083.1"/>
</dbReference>
<keyword evidence="2 8" id="KW-0813">Transport</keyword>
<keyword evidence="5 8" id="KW-0653">Protein transport</keyword>
<feature type="transmembrane region" description="Helical" evidence="9">
    <location>
        <begin position="107"/>
        <end position="130"/>
    </location>
</feature>
<dbReference type="GeneID" id="83058877"/>
<dbReference type="STRING" id="1197717.BED41_13575"/>
<accession>A0A1B2I7U6</accession>
<dbReference type="AlphaFoldDB" id="A0A1B2I7U6"/>
<feature type="transmembrane region" description="Helical" evidence="9">
    <location>
        <begin position="150"/>
        <end position="175"/>
    </location>
</feature>
<dbReference type="EMBL" id="CP016757">
    <property type="protein sequence ID" value="ANZ46033.1"/>
    <property type="molecule type" value="Genomic_DNA"/>
</dbReference>
<protein>
    <submittedName>
        <fullName evidence="11">Flagellar motor protein MotA</fullName>
    </submittedName>
</protein>
<proteinExistence type="inferred from homology"/>
<evidence type="ECO:0000313" key="12">
    <source>
        <dbReference type="Proteomes" id="UP000093044"/>
    </source>
</evidence>
<keyword evidence="11" id="KW-0966">Cell projection</keyword>
<dbReference type="OrthoDB" id="4045at2"/>
<sequence>MLDYMNQGGSIMWIIGALSLIAAAIVVERIIFFHKASTDPEKLEAAFGKAVSAGDVKEAWRVVESSDSSMNRLFKVALTHWNICTEDMKLLTEQQIRREIYRWEKHVYILEMIGKIAPLLGLLGTVLGMVEMFQSLHIGGQISAATVTGGIWKALFTTVAGLTVAIPTIFVCGLLNSRIDSEDETLRRGADFLLREHIAAGGGKNGGTQK</sequence>
<dbReference type="InterPro" id="IPR050790">
    <property type="entry name" value="ExbB/TolQ_transport"/>
</dbReference>
<feature type="domain" description="MotA/TolQ/ExbB proton channel" evidence="10">
    <location>
        <begin position="67"/>
        <end position="185"/>
    </location>
</feature>
<gene>
    <name evidence="11" type="ORF">BED41_13575</name>
</gene>
<keyword evidence="4 9" id="KW-0812">Transmembrane</keyword>
<evidence type="ECO:0000256" key="6">
    <source>
        <dbReference type="ARBA" id="ARBA00022989"/>
    </source>
</evidence>
<evidence type="ECO:0000256" key="3">
    <source>
        <dbReference type="ARBA" id="ARBA00022475"/>
    </source>
</evidence>
<dbReference type="Proteomes" id="UP000093044">
    <property type="component" value="Chromosome"/>
</dbReference>
<dbReference type="KEGG" id="cpor:BED41_13575"/>
<evidence type="ECO:0000256" key="8">
    <source>
        <dbReference type="RuleBase" id="RU004057"/>
    </source>
</evidence>
<keyword evidence="7 9" id="KW-0472">Membrane</keyword>
<keyword evidence="3" id="KW-1003">Cell membrane</keyword>
<evidence type="ECO:0000259" key="10">
    <source>
        <dbReference type="Pfam" id="PF01618"/>
    </source>
</evidence>
<evidence type="ECO:0000256" key="9">
    <source>
        <dbReference type="SAM" id="Phobius"/>
    </source>
</evidence>
<name>A0A1B2I7U6_9BACT</name>
<organism evidence="11 12">
    <name type="scientific">Cloacibacillus porcorum</name>
    <dbReference type="NCBI Taxonomy" id="1197717"/>
    <lineage>
        <taxon>Bacteria</taxon>
        <taxon>Thermotogati</taxon>
        <taxon>Synergistota</taxon>
        <taxon>Synergistia</taxon>
        <taxon>Synergistales</taxon>
        <taxon>Synergistaceae</taxon>
        <taxon>Cloacibacillus</taxon>
    </lineage>
</organism>
<evidence type="ECO:0000256" key="7">
    <source>
        <dbReference type="ARBA" id="ARBA00023136"/>
    </source>
</evidence>
<feature type="transmembrane region" description="Helical" evidence="9">
    <location>
        <begin position="12"/>
        <end position="32"/>
    </location>
</feature>
<dbReference type="InterPro" id="IPR002898">
    <property type="entry name" value="MotA_ExbB_proton_chnl"/>
</dbReference>
<dbReference type="Pfam" id="PF01618">
    <property type="entry name" value="MotA_ExbB"/>
    <property type="match status" value="1"/>
</dbReference>
<evidence type="ECO:0000313" key="11">
    <source>
        <dbReference type="EMBL" id="ANZ46033.1"/>
    </source>
</evidence>
<evidence type="ECO:0000256" key="4">
    <source>
        <dbReference type="ARBA" id="ARBA00022692"/>
    </source>
</evidence>
<keyword evidence="12" id="KW-1185">Reference proteome</keyword>
<dbReference type="GO" id="GO:0017038">
    <property type="term" value="P:protein import"/>
    <property type="evidence" value="ECO:0007669"/>
    <property type="project" value="TreeGrafter"/>
</dbReference>
<dbReference type="PANTHER" id="PTHR30625:SF15">
    <property type="entry name" value="BIOPOLYMER TRANSPORT PROTEIN EXBB"/>
    <property type="match status" value="1"/>
</dbReference>